<dbReference type="AGR" id="WB:WBGene00000685"/>
<dbReference type="RefSeq" id="NP_500607.2">
    <property type="nucleotide sequence ID" value="NM_068206.7"/>
</dbReference>
<dbReference type="SMART" id="SM01088">
    <property type="entry name" value="Col_cuticle_N"/>
    <property type="match status" value="1"/>
</dbReference>
<evidence type="ECO:0000256" key="3">
    <source>
        <dbReference type="ARBA" id="ARBA00023157"/>
    </source>
</evidence>
<sequence>MTVDNAAIATWTSVLVSVACISFCAFFAASVCEDINQFLDDSLLSFKEGQGRTDDAWNEVVFLNDKKFKSELLVSNSATVRQKRSDLPAHCNCLSQNQCPPGPPGPPGPAGMDGKPGEPGASGPHGMSGSELTKMMRNDDTCIKCPAGPPGPRGAPGSVGEPGPQGRDGMGGRPGNMGRPGPPGPAGDPGQAGSKGAPGTHGRQGMPGVRYQLGEPGPAGYPGPRGAPGPVGPPGVAEEGPDGLPGPAGPPGKPGMPGPMGTPGGPGEPGIPGSDAAYCPCPKREALVESSVISQEVPETGYGDGGDKSKREKVVETHQEEQTYDSFKFEQV</sequence>
<keyword evidence="2" id="KW-0677">Repeat</keyword>
<dbReference type="PIR" id="T29932">
    <property type="entry name" value="T29932"/>
</dbReference>
<dbReference type="Proteomes" id="UP000001940">
    <property type="component" value="Chromosome IV"/>
</dbReference>
<proteinExistence type="predicted"/>
<feature type="compositionally biased region" description="Pro residues" evidence="4">
    <location>
        <begin position="247"/>
        <end position="257"/>
    </location>
</feature>
<dbReference type="FunCoup" id="Q9GYI3">
    <property type="interactions" value="1471"/>
</dbReference>
<dbReference type="PeptideAtlas" id="Q9GYI3"/>
<dbReference type="InParanoid" id="Q9GYI3"/>
<keyword evidence="5" id="KW-0472">Membrane</keyword>
<dbReference type="EMBL" id="BX284604">
    <property type="protein sequence ID" value="CCD70231.1"/>
    <property type="molecule type" value="Genomic_DNA"/>
</dbReference>
<dbReference type="STRING" id="6239.F29B9.9a.1"/>
<feature type="transmembrane region" description="Helical" evidence="5">
    <location>
        <begin position="6"/>
        <end position="29"/>
    </location>
</feature>
<feature type="compositionally biased region" description="Gly residues" evidence="4">
    <location>
        <begin position="166"/>
        <end position="175"/>
    </location>
</feature>
<reference evidence="7 8" key="1">
    <citation type="journal article" date="1998" name="Science">
        <title>Genome sequence of the nematode C. elegans: a platform for investigating biology.</title>
        <authorList>
            <consortium name="The C. elegans sequencing consortium"/>
            <person name="Sulson J.E."/>
            <person name="Waterston R."/>
        </authorList>
    </citation>
    <scope>NUCLEOTIDE SEQUENCE [LARGE SCALE GENOMIC DNA]</scope>
    <source>
        <strain evidence="7 8">Bristol N2</strain>
    </source>
</reference>
<evidence type="ECO:0000256" key="4">
    <source>
        <dbReference type="SAM" id="MobiDB-lite"/>
    </source>
</evidence>
<feature type="compositionally biased region" description="Basic and acidic residues" evidence="4">
    <location>
        <begin position="305"/>
        <end position="332"/>
    </location>
</feature>
<evidence type="ECO:0000313" key="8">
    <source>
        <dbReference type="Proteomes" id="UP000001940"/>
    </source>
</evidence>
<dbReference type="PaxDb" id="6239-F29B9.9a"/>
<feature type="compositionally biased region" description="Gly residues" evidence="4">
    <location>
        <begin position="261"/>
        <end position="270"/>
    </location>
</feature>
<dbReference type="PANTHER" id="PTHR24637">
    <property type="entry name" value="COLLAGEN"/>
    <property type="match status" value="1"/>
</dbReference>
<keyword evidence="3" id="KW-1015">Disulfide bond</keyword>
<feature type="compositionally biased region" description="Pro residues" evidence="4">
    <location>
        <begin position="100"/>
        <end position="109"/>
    </location>
</feature>
<dbReference type="Pfam" id="PF01391">
    <property type="entry name" value="Collagen"/>
    <property type="match status" value="1"/>
</dbReference>
<dbReference type="PANTHER" id="PTHR24637:SF252">
    <property type="entry name" value="NEMATODE CUTICLE COLLAGEN N-TERMINAL DOMAIN-CONTAINING PROTEIN"/>
    <property type="match status" value="1"/>
</dbReference>
<evidence type="ECO:0000259" key="6">
    <source>
        <dbReference type="SMART" id="SM01088"/>
    </source>
</evidence>
<keyword evidence="5" id="KW-1133">Transmembrane helix</keyword>
<dbReference type="eggNOG" id="KOG3544">
    <property type="taxonomic scope" value="Eukaryota"/>
</dbReference>
<dbReference type="CTD" id="177230"/>
<comment type="subunit">
    <text evidence="1">Collagen polypeptide chains are complexed within the cuticle by disulfide bonds and other types of covalent cross-links.</text>
</comment>
<name>Q9GYI3_CAEEL</name>
<dbReference type="Gene3D" id="1.20.5.320">
    <property type="entry name" value="6-Phosphogluconate Dehydrogenase, domain 3"/>
    <property type="match status" value="1"/>
</dbReference>
<dbReference type="GO" id="GO:0042302">
    <property type="term" value="F:structural constituent of cuticle"/>
    <property type="evidence" value="ECO:0007669"/>
    <property type="project" value="InterPro"/>
</dbReference>
<dbReference type="WormBase" id="F29B9.9a">
    <property type="protein sequence ID" value="CE34831"/>
    <property type="gene ID" value="WBGene00000685"/>
    <property type="gene designation" value="col-111"/>
</dbReference>
<evidence type="ECO:0000256" key="5">
    <source>
        <dbReference type="SAM" id="Phobius"/>
    </source>
</evidence>
<dbReference type="Bgee" id="WBGene00000685">
    <property type="expression patterns" value="Expressed in material anatomical entity and 4 other cell types or tissues"/>
</dbReference>
<dbReference type="GO" id="GO:0005581">
    <property type="term" value="C:collagen trimer"/>
    <property type="evidence" value="ECO:0007669"/>
    <property type="project" value="UniProtKB-KW"/>
</dbReference>
<dbReference type="SMR" id="Q9GYI3"/>
<evidence type="ECO:0000313" key="9">
    <source>
        <dbReference type="WormBase" id="F29B9.9a"/>
    </source>
</evidence>
<keyword evidence="8" id="KW-1185">Reference proteome</keyword>
<evidence type="ECO:0000313" key="7">
    <source>
        <dbReference type="EMBL" id="CCD70231.1"/>
    </source>
</evidence>
<dbReference type="InterPro" id="IPR002486">
    <property type="entry name" value="Col_cuticle_N"/>
</dbReference>
<dbReference type="OrthoDB" id="5856239at2759"/>
<evidence type="ECO:0000256" key="2">
    <source>
        <dbReference type="ARBA" id="ARBA00022737"/>
    </source>
</evidence>
<dbReference type="UCSC" id="F29B9.9">
    <property type="organism name" value="c. elegans"/>
</dbReference>
<feature type="domain" description="Nematode cuticle collagen N-terminal" evidence="6">
    <location>
        <begin position="8"/>
        <end position="60"/>
    </location>
</feature>
<keyword evidence="5" id="KW-0812">Transmembrane</keyword>
<dbReference type="Pfam" id="PF01484">
    <property type="entry name" value="Col_cuticle_N"/>
    <property type="match status" value="1"/>
</dbReference>
<feature type="region of interest" description="Disordered" evidence="4">
    <location>
        <begin position="290"/>
        <end position="332"/>
    </location>
</feature>
<dbReference type="GeneID" id="177230"/>
<dbReference type="InterPro" id="IPR008160">
    <property type="entry name" value="Collagen"/>
</dbReference>
<dbReference type="ExpressionAtlas" id="Q9GYI3">
    <property type="expression patterns" value="baseline and differential"/>
</dbReference>
<organism evidence="7 8">
    <name type="scientific">Caenorhabditis elegans</name>
    <dbReference type="NCBI Taxonomy" id="6239"/>
    <lineage>
        <taxon>Eukaryota</taxon>
        <taxon>Metazoa</taxon>
        <taxon>Ecdysozoa</taxon>
        <taxon>Nematoda</taxon>
        <taxon>Chromadorea</taxon>
        <taxon>Rhabditida</taxon>
        <taxon>Rhabditina</taxon>
        <taxon>Rhabditomorpha</taxon>
        <taxon>Rhabditoidea</taxon>
        <taxon>Rhabditidae</taxon>
        <taxon>Peloderinae</taxon>
        <taxon>Caenorhabditis</taxon>
    </lineage>
</organism>
<protein>
    <submittedName>
        <fullName evidence="7">Nematode cuticle collagen N-terminal domain-containing protein</fullName>
    </submittedName>
</protein>
<feature type="region of interest" description="Disordered" evidence="4">
    <location>
        <begin position="98"/>
        <end position="277"/>
    </location>
</feature>
<dbReference type="OMA" id="GVDAEYC"/>
<accession>Q9GYI3</accession>
<gene>
    <name evidence="7 9" type="primary">col-111</name>
    <name evidence="7" type="ORF">CELE_F29B9.9</name>
    <name evidence="9" type="ORF">F29B9.9</name>
</gene>
<feature type="compositionally biased region" description="Pro residues" evidence="4">
    <location>
        <begin position="219"/>
        <end position="233"/>
    </location>
</feature>
<keyword evidence="7" id="KW-0176">Collagen</keyword>
<dbReference type="AlphaFoldDB" id="Q9GYI3"/>
<evidence type="ECO:0000256" key="1">
    <source>
        <dbReference type="ARBA" id="ARBA00011518"/>
    </source>
</evidence>